<keyword evidence="7" id="KW-0270">Exopolysaccharide synthesis</keyword>
<feature type="compositionally biased region" description="Basic and acidic residues" evidence="8">
    <location>
        <begin position="64"/>
        <end position="74"/>
    </location>
</feature>
<evidence type="ECO:0000313" key="11">
    <source>
        <dbReference type="EMBL" id="MDQ0464135.1"/>
    </source>
</evidence>
<feature type="transmembrane region" description="Helical" evidence="9">
    <location>
        <begin position="357"/>
        <end position="378"/>
    </location>
</feature>
<dbReference type="EMBL" id="JAUSVS010000002">
    <property type="protein sequence ID" value="MDQ0464135.1"/>
    <property type="molecule type" value="Genomic_DNA"/>
</dbReference>
<keyword evidence="5 9" id="KW-1133">Transmembrane helix</keyword>
<evidence type="ECO:0000256" key="3">
    <source>
        <dbReference type="ARBA" id="ARBA00022679"/>
    </source>
</evidence>
<comment type="subcellular location">
    <subcellularLocation>
        <location evidence="1">Membrane</location>
        <topology evidence="1">Multi-pass membrane protein</topology>
    </subcellularLocation>
</comment>
<keyword evidence="6 9" id="KW-0472">Membrane</keyword>
<comment type="similarity">
    <text evidence="2">Belongs to the bacterial sugar transferase family.</text>
</comment>
<feature type="domain" description="Bacterial sugar transferase" evidence="10">
    <location>
        <begin position="352"/>
        <end position="539"/>
    </location>
</feature>
<feature type="compositionally biased region" description="Low complexity" evidence="8">
    <location>
        <begin position="51"/>
        <end position="63"/>
    </location>
</feature>
<feature type="transmembrane region" description="Helical" evidence="9">
    <location>
        <begin position="188"/>
        <end position="209"/>
    </location>
</feature>
<gene>
    <name evidence="11" type="ORF">QO010_001906</name>
</gene>
<name>A0ABU0IQ53_9CAUL</name>
<evidence type="ECO:0000256" key="1">
    <source>
        <dbReference type="ARBA" id="ARBA00004141"/>
    </source>
</evidence>
<evidence type="ECO:0000256" key="4">
    <source>
        <dbReference type="ARBA" id="ARBA00022692"/>
    </source>
</evidence>
<dbReference type="Pfam" id="PF13727">
    <property type="entry name" value="CoA_binding_3"/>
    <property type="match status" value="1"/>
</dbReference>
<evidence type="ECO:0000256" key="2">
    <source>
        <dbReference type="ARBA" id="ARBA00006464"/>
    </source>
</evidence>
<keyword evidence="3" id="KW-0808">Transferase</keyword>
<dbReference type="NCBIfam" id="TIGR03025">
    <property type="entry name" value="EPS_sugtrans"/>
    <property type="match status" value="1"/>
</dbReference>
<feature type="transmembrane region" description="Helical" evidence="9">
    <location>
        <begin position="125"/>
        <end position="145"/>
    </location>
</feature>
<dbReference type="InterPro" id="IPR017475">
    <property type="entry name" value="EPS_sugar_tfrase"/>
</dbReference>
<keyword evidence="12" id="KW-1185">Reference proteome</keyword>
<dbReference type="Gene3D" id="3.40.50.720">
    <property type="entry name" value="NAD(P)-binding Rossmann-like Domain"/>
    <property type="match status" value="1"/>
</dbReference>
<dbReference type="PANTHER" id="PTHR30576:SF0">
    <property type="entry name" value="UNDECAPRENYL-PHOSPHATE N-ACETYLGALACTOSAMINYL 1-PHOSPHATE TRANSFERASE-RELATED"/>
    <property type="match status" value="1"/>
</dbReference>
<feature type="region of interest" description="Disordered" evidence="8">
    <location>
        <begin position="1"/>
        <end position="74"/>
    </location>
</feature>
<evidence type="ECO:0000256" key="7">
    <source>
        <dbReference type="ARBA" id="ARBA00023169"/>
    </source>
</evidence>
<feature type="compositionally biased region" description="Polar residues" evidence="8">
    <location>
        <begin position="1"/>
        <end position="18"/>
    </location>
</feature>
<proteinExistence type="inferred from homology"/>
<dbReference type="InterPro" id="IPR003362">
    <property type="entry name" value="Bact_transf"/>
</dbReference>
<evidence type="ECO:0000313" key="12">
    <source>
        <dbReference type="Proteomes" id="UP001228905"/>
    </source>
</evidence>
<dbReference type="RefSeq" id="WP_307348559.1">
    <property type="nucleotide sequence ID" value="NZ_JAUSVS010000002.1"/>
</dbReference>
<evidence type="ECO:0000259" key="10">
    <source>
        <dbReference type="Pfam" id="PF02397"/>
    </source>
</evidence>
<evidence type="ECO:0000256" key="9">
    <source>
        <dbReference type="SAM" id="Phobius"/>
    </source>
</evidence>
<organism evidence="11 12">
    <name type="scientific">Caulobacter ginsengisoli</name>
    <dbReference type="NCBI Taxonomy" id="400775"/>
    <lineage>
        <taxon>Bacteria</taxon>
        <taxon>Pseudomonadati</taxon>
        <taxon>Pseudomonadota</taxon>
        <taxon>Alphaproteobacteria</taxon>
        <taxon>Caulobacterales</taxon>
        <taxon>Caulobacteraceae</taxon>
        <taxon>Caulobacter</taxon>
    </lineage>
</organism>
<feature type="transmembrane region" description="Helical" evidence="9">
    <location>
        <begin position="99"/>
        <end position="119"/>
    </location>
</feature>
<sequence length="547" mass="59553">MSSAFARSKQPAPSSAAPNSGEPWVEQAMALRDAMNRRDVPEPTPAPSPASTPSAAPLPTAETSHGDRRGRLRPERLVSLRSRLDGRTVARSFRSVDGLAVAATVVATMHFTTTGGLMAASVGAVAPFLLGALLLIWSLGVLQGYDLSPREGLTRHLVRVASAFGVTAAGLVATLWPLHSPMVTIDTMGAWFCATFVGLYMLHTAWWLMARHWRRNGKLTPNIVIVGATPAAKRMIEAAASTGEANVIGIFDDRAARVPKALAGVPVLGDTQALLASRVMPYVDRIVITVQPSAQNRVRELIETLRVMPNEVSLLMEVADPDLQSQTFSRIADTPLARVSGETVDINRAVVKRLQDLAVGSLALVLGAPLMLMVAAAIKLDSQGPVFFRQRRHGFNNEEILVWKFRSMRQEASDYAAVRQVSADDDRVTRVGRFIRKTSLDELPQLFNVLAGEMSLVGPRPHAVGMKTGQTESARLVAEYAHRHRMKPGMTGWAAIHGSRGPVDTADLVRRRVALDIEYIERQSFWLDLYIMAMTIPCLLGDTDSVR</sequence>
<dbReference type="NCBIfam" id="TIGR03023">
    <property type="entry name" value="WcaJ_sugtrans"/>
    <property type="match status" value="1"/>
</dbReference>
<evidence type="ECO:0000256" key="8">
    <source>
        <dbReference type="SAM" id="MobiDB-lite"/>
    </source>
</evidence>
<comment type="caution">
    <text evidence="11">The sequence shown here is derived from an EMBL/GenBank/DDBJ whole genome shotgun (WGS) entry which is preliminary data.</text>
</comment>
<protein>
    <submittedName>
        <fullName evidence="11">Undecaprenyl-phosphate glucose phosphotransferase</fullName>
    </submittedName>
</protein>
<evidence type="ECO:0000256" key="5">
    <source>
        <dbReference type="ARBA" id="ARBA00022989"/>
    </source>
</evidence>
<feature type="transmembrane region" description="Helical" evidence="9">
    <location>
        <begin position="157"/>
        <end position="176"/>
    </location>
</feature>
<dbReference type="Pfam" id="PF02397">
    <property type="entry name" value="Bac_transf"/>
    <property type="match status" value="1"/>
</dbReference>
<accession>A0ABU0IQ53</accession>
<evidence type="ECO:0000256" key="6">
    <source>
        <dbReference type="ARBA" id="ARBA00023136"/>
    </source>
</evidence>
<reference evidence="11 12" key="1">
    <citation type="submission" date="2023-07" db="EMBL/GenBank/DDBJ databases">
        <title>Genomic Encyclopedia of Type Strains, Phase IV (KMG-IV): sequencing the most valuable type-strain genomes for metagenomic binning, comparative biology and taxonomic classification.</title>
        <authorList>
            <person name="Goeker M."/>
        </authorList>
    </citation>
    <scope>NUCLEOTIDE SEQUENCE [LARGE SCALE GENOMIC DNA]</scope>
    <source>
        <strain evidence="11 12">DSM 18695</strain>
    </source>
</reference>
<dbReference type="PANTHER" id="PTHR30576">
    <property type="entry name" value="COLANIC BIOSYNTHESIS UDP-GLUCOSE LIPID CARRIER TRANSFERASE"/>
    <property type="match status" value="1"/>
</dbReference>
<dbReference type="Proteomes" id="UP001228905">
    <property type="component" value="Unassembled WGS sequence"/>
</dbReference>
<keyword evidence="4 9" id="KW-0812">Transmembrane</keyword>
<dbReference type="InterPro" id="IPR017473">
    <property type="entry name" value="Undecaprenyl-P_gluc_Ptfrase"/>
</dbReference>